<protein>
    <submittedName>
        <fullName evidence="8">ABC-type nitrate/sulfonate/bicarbonate transport system, periplasmic component</fullName>
    </submittedName>
</protein>
<dbReference type="InterPro" id="IPR044527">
    <property type="entry name" value="NrtA/CpmA_ABC-bd_dom"/>
</dbReference>
<evidence type="ECO:0000256" key="1">
    <source>
        <dbReference type="ARBA" id="ARBA00004533"/>
    </source>
</evidence>
<accession>A0A0L0W995</accession>
<dbReference type="STRING" id="1503.CLPU_9c00100"/>
<dbReference type="SUPFAM" id="SSF53850">
    <property type="entry name" value="Periplasmic binding protein-like II"/>
    <property type="match status" value="1"/>
</dbReference>
<proteinExistence type="inferred from homology"/>
<dbReference type="CDD" id="cd13553">
    <property type="entry name" value="PBP2_NrtA_CpmA_like"/>
    <property type="match status" value="1"/>
</dbReference>
<keyword evidence="5" id="KW-0997">Cell inner membrane</keyword>
<name>A0A0L0W995_GOTPU</name>
<evidence type="ECO:0000256" key="3">
    <source>
        <dbReference type="ARBA" id="ARBA00022448"/>
    </source>
</evidence>
<dbReference type="OrthoDB" id="9815602at2"/>
<dbReference type="PROSITE" id="PS51257">
    <property type="entry name" value="PROKAR_LIPOPROTEIN"/>
    <property type="match status" value="1"/>
</dbReference>
<comment type="similarity">
    <text evidence="2">Belongs to the bacterial solute-binding protein SsuA/TauA family.</text>
</comment>
<evidence type="ECO:0000256" key="5">
    <source>
        <dbReference type="ARBA" id="ARBA00022519"/>
    </source>
</evidence>
<evidence type="ECO:0000256" key="6">
    <source>
        <dbReference type="ARBA" id="ARBA00023136"/>
    </source>
</evidence>
<dbReference type="Gene3D" id="3.40.190.10">
    <property type="entry name" value="Periplasmic binding protein-like II"/>
    <property type="match status" value="2"/>
</dbReference>
<dbReference type="Pfam" id="PF13379">
    <property type="entry name" value="NMT1_2"/>
    <property type="match status" value="1"/>
</dbReference>
<evidence type="ECO:0000259" key="7">
    <source>
        <dbReference type="SMART" id="SM00062"/>
    </source>
</evidence>
<dbReference type="PANTHER" id="PTHR30024">
    <property type="entry name" value="ALIPHATIC SULFONATES-BINDING PROTEIN-RELATED"/>
    <property type="match status" value="1"/>
</dbReference>
<dbReference type="RefSeq" id="WP_050355485.1">
    <property type="nucleotide sequence ID" value="NZ_LGSS01000009.1"/>
</dbReference>
<reference evidence="9" key="1">
    <citation type="submission" date="2015-07" db="EMBL/GenBank/DDBJ databases">
        <title>Draft genome sequence of the purine-degrading Gottschalkia purinilyticum DSM 1384 (formerly Clostridium purinilyticum).</title>
        <authorList>
            <person name="Poehlein A."/>
            <person name="Schiel-Bengelsdorf B."/>
            <person name="Bengelsdorf F.R."/>
            <person name="Daniel R."/>
            <person name="Duerre P."/>
        </authorList>
    </citation>
    <scope>NUCLEOTIDE SEQUENCE [LARGE SCALE GENOMIC DNA]</scope>
    <source>
        <strain evidence="9">DSM 1384</strain>
    </source>
</reference>
<evidence type="ECO:0000256" key="2">
    <source>
        <dbReference type="ARBA" id="ARBA00010742"/>
    </source>
</evidence>
<dbReference type="InterPro" id="IPR001638">
    <property type="entry name" value="Solute-binding_3/MltF_N"/>
</dbReference>
<dbReference type="AlphaFoldDB" id="A0A0L0W995"/>
<evidence type="ECO:0000313" key="9">
    <source>
        <dbReference type="Proteomes" id="UP000037267"/>
    </source>
</evidence>
<gene>
    <name evidence="8" type="ORF">CLPU_9c00100</name>
</gene>
<organism evidence="8 9">
    <name type="scientific">Gottschalkia purinilytica</name>
    <name type="common">Clostridium purinilyticum</name>
    <dbReference type="NCBI Taxonomy" id="1503"/>
    <lineage>
        <taxon>Bacteria</taxon>
        <taxon>Bacillati</taxon>
        <taxon>Bacillota</taxon>
        <taxon>Tissierellia</taxon>
        <taxon>Tissierellales</taxon>
        <taxon>Gottschalkiaceae</taxon>
        <taxon>Gottschalkia</taxon>
    </lineage>
</organism>
<feature type="domain" description="Solute-binding protein family 3/N-terminal" evidence="7">
    <location>
        <begin position="45"/>
        <end position="264"/>
    </location>
</feature>
<comment type="subcellular location">
    <subcellularLocation>
        <location evidence="1">Cell inner membrane</location>
    </subcellularLocation>
</comment>
<dbReference type="SMART" id="SM00062">
    <property type="entry name" value="PBPb"/>
    <property type="match status" value="1"/>
</dbReference>
<dbReference type="GO" id="GO:0005886">
    <property type="term" value="C:plasma membrane"/>
    <property type="evidence" value="ECO:0007669"/>
    <property type="project" value="UniProtKB-SubCell"/>
</dbReference>
<keyword evidence="6" id="KW-0472">Membrane</keyword>
<evidence type="ECO:0000313" key="8">
    <source>
        <dbReference type="EMBL" id="KNF08114.1"/>
    </source>
</evidence>
<dbReference type="EMBL" id="LGSS01000009">
    <property type="protein sequence ID" value="KNF08114.1"/>
    <property type="molecule type" value="Genomic_DNA"/>
</dbReference>
<sequence length="360" mass="40401">MTKRQKIIGIVMIFILLISLLAGCNNKAKNTTADEVEKRQDKISNLKVGFNPATGNLLCFIAEDKGFFKEEGLKVELVSFTSTTDGLNALNAGKIDMGITFGTAAPLTFMAKGPDLTFFGGYLSGGHPIYAKPEIAKTFKGIESYKNKKVATARLYTPDIVWRTAMNKAGIDINKDLEVIEMKKPTDVLEAVKAGKADVGIGTGSTYAKAKQSGLDIVSWSNDLWDNHVCCRPVAKTEFINNNSDTIVAFLRALIKAEKVFNEDKEFAVSVNQKYLKLDENMAREFTLDTNQIIESDPRKNGIIEMWETMKNLNFIESDMDVNKHINIDLYKKALDQLKLENPNEPFYEKLEKRFDEYNF</sequence>
<evidence type="ECO:0000256" key="4">
    <source>
        <dbReference type="ARBA" id="ARBA00022475"/>
    </source>
</evidence>
<comment type="caution">
    <text evidence="8">The sequence shown here is derived from an EMBL/GenBank/DDBJ whole genome shotgun (WGS) entry which is preliminary data.</text>
</comment>
<keyword evidence="9" id="KW-1185">Reference proteome</keyword>
<dbReference type="Proteomes" id="UP000037267">
    <property type="component" value="Unassembled WGS sequence"/>
</dbReference>
<keyword evidence="4" id="KW-1003">Cell membrane</keyword>
<keyword evidence="3" id="KW-0813">Transport</keyword>